<dbReference type="RefSeq" id="WP_146516839.1">
    <property type="nucleotide sequence ID" value="NZ_SJPI01000003.1"/>
</dbReference>
<organism evidence="2 3">
    <name type="scientific">Rubripirellula amarantea</name>
    <dbReference type="NCBI Taxonomy" id="2527999"/>
    <lineage>
        <taxon>Bacteria</taxon>
        <taxon>Pseudomonadati</taxon>
        <taxon>Planctomycetota</taxon>
        <taxon>Planctomycetia</taxon>
        <taxon>Pirellulales</taxon>
        <taxon>Pirellulaceae</taxon>
        <taxon>Rubripirellula</taxon>
    </lineage>
</organism>
<comment type="caution">
    <text evidence="2">The sequence shown here is derived from an EMBL/GenBank/DDBJ whole genome shotgun (WGS) entry which is preliminary data.</text>
</comment>
<dbReference type="Pfam" id="PF11845">
    <property type="entry name" value="Tll0287-like"/>
    <property type="match status" value="1"/>
</dbReference>
<evidence type="ECO:0000313" key="3">
    <source>
        <dbReference type="Proteomes" id="UP000316598"/>
    </source>
</evidence>
<dbReference type="AlphaFoldDB" id="A0A5C5WEY1"/>
<dbReference type="InterPro" id="IPR021796">
    <property type="entry name" value="Tll0287-like_dom"/>
</dbReference>
<reference evidence="2 3" key="1">
    <citation type="submission" date="2019-02" db="EMBL/GenBank/DDBJ databases">
        <title>Deep-cultivation of Planctomycetes and their phenomic and genomic characterization uncovers novel biology.</title>
        <authorList>
            <person name="Wiegand S."/>
            <person name="Jogler M."/>
            <person name="Boedeker C."/>
            <person name="Pinto D."/>
            <person name="Vollmers J."/>
            <person name="Rivas-Marin E."/>
            <person name="Kohn T."/>
            <person name="Peeters S.H."/>
            <person name="Heuer A."/>
            <person name="Rast P."/>
            <person name="Oberbeckmann S."/>
            <person name="Bunk B."/>
            <person name="Jeske O."/>
            <person name="Meyerdierks A."/>
            <person name="Storesund J.E."/>
            <person name="Kallscheuer N."/>
            <person name="Luecker S."/>
            <person name="Lage O.M."/>
            <person name="Pohl T."/>
            <person name="Merkel B.J."/>
            <person name="Hornburger P."/>
            <person name="Mueller R.-W."/>
            <person name="Bruemmer F."/>
            <person name="Labrenz M."/>
            <person name="Spormann A.M."/>
            <person name="Op Den Camp H."/>
            <person name="Overmann J."/>
            <person name="Amann R."/>
            <person name="Jetten M.S.M."/>
            <person name="Mascher T."/>
            <person name="Medema M.H."/>
            <person name="Devos D.P."/>
            <person name="Kaster A.-K."/>
            <person name="Ovreas L."/>
            <person name="Rohde M."/>
            <person name="Galperin M.Y."/>
            <person name="Jogler C."/>
        </authorList>
    </citation>
    <scope>NUCLEOTIDE SEQUENCE [LARGE SCALE GENOMIC DNA]</scope>
    <source>
        <strain evidence="2 3">Pla22</strain>
    </source>
</reference>
<name>A0A5C5WEY1_9BACT</name>
<feature type="domain" description="Tll0287-like" evidence="1">
    <location>
        <begin position="77"/>
        <end position="203"/>
    </location>
</feature>
<protein>
    <recommendedName>
        <fullName evidence="1">Tll0287-like domain-containing protein</fullName>
    </recommendedName>
</protein>
<gene>
    <name evidence="2" type="ORF">Pla22_44980</name>
</gene>
<dbReference type="OrthoDB" id="9797588at2"/>
<sequence>MNIVLSPSPLKFLCVGVLAFVAGCSRSDSTQTRSPDSTERSASIVVGQLPSEASKGKMLAAKDALFTRLSGRLMEAMGSQGPAAAIAVCQKEAPRIAEAVGTEQSLRIGRTGVRLRNADNVAPAWAENLVQAKTQTPTFVMLDNGHAAALLPIKLQGQCVMCHGPKEQIAPVVQDQLAKLYPNDRATGFKEGELRGWFWIELPGG</sequence>
<evidence type="ECO:0000259" key="1">
    <source>
        <dbReference type="Pfam" id="PF11845"/>
    </source>
</evidence>
<accession>A0A5C5WEY1</accession>
<keyword evidence="3" id="KW-1185">Reference proteome</keyword>
<dbReference type="Proteomes" id="UP000316598">
    <property type="component" value="Unassembled WGS sequence"/>
</dbReference>
<evidence type="ECO:0000313" key="2">
    <source>
        <dbReference type="EMBL" id="TWT49304.1"/>
    </source>
</evidence>
<dbReference type="EMBL" id="SJPI01000003">
    <property type="protein sequence ID" value="TWT49304.1"/>
    <property type="molecule type" value="Genomic_DNA"/>
</dbReference>
<proteinExistence type="predicted"/>